<dbReference type="AlphaFoldDB" id="A0A4V3FV14"/>
<organism evidence="2 3">
    <name type="scientific">Actinophytocola oryzae</name>
    <dbReference type="NCBI Taxonomy" id="502181"/>
    <lineage>
        <taxon>Bacteria</taxon>
        <taxon>Bacillati</taxon>
        <taxon>Actinomycetota</taxon>
        <taxon>Actinomycetes</taxon>
        <taxon>Pseudonocardiales</taxon>
        <taxon>Pseudonocardiaceae</taxon>
    </lineage>
</organism>
<accession>A0A4V3FV14</accession>
<evidence type="ECO:0000256" key="1">
    <source>
        <dbReference type="SAM" id="MobiDB-lite"/>
    </source>
</evidence>
<feature type="compositionally biased region" description="Polar residues" evidence="1">
    <location>
        <begin position="1"/>
        <end position="10"/>
    </location>
</feature>
<feature type="region of interest" description="Disordered" evidence="1">
    <location>
        <begin position="1"/>
        <end position="33"/>
    </location>
</feature>
<dbReference type="EMBL" id="SOCP01000001">
    <property type="protein sequence ID" value="TDV57411.1"/>
    <property type="molecule type" value="Genomic_DNA"/>
</dbReference>
<evidence type="ECO:0000313" key="2">
    <source>
        <dbReference type="EMBL" id="TDV57411.1"/>
    </source>
</evidence>
<proteinExistence type="predicted"/>
<sequence>MIRVVTNQCTGAPEYAGDQDNDPRSTSDCTTGNPTVAQTVRISELQAFTF</sequence>
<gene>
    <name evidence="2" type="ORF">CLV71_101282</name>
</gene>
<protein>
    <submittedName>
        <fullName evidence="2">Uncharacterized protein</fullName>
    </submittedName>
</protein>
<name>A0A4V3FV14_9PSEU</name>
<dbReference type="Proteomes" id="UP000294927">
    <property type="component" value="Unassembled WGS sequence"/>
</dbReference>
<reference evidence="2 3" key="1">
    <citation type="submission" date="2019-03" db="EMBL/GenBank/DDBJ databases">
        <title>Genomic Encyclopedia of Archaeal and Bacterial Type Strains, Phase II (KMG-II): from individual species to whole genera.</title>
        <authorList>
            <person name="Goeker M."/>
        </authorList>
    </citation>
    <scope>NUCLEOTIDE SEQUENCE [LARGE SCALE GENOMIC DNA]</scope>
    <source>
        <strain evidence="2 3">DSM 45499</strain>
    </source>
</reference>
<comment type="caution">
    <text evidence="2">The sequence shown here is derived from an EMBL/GenBank/DDBJ whole genome shotgun (WGS) entry which is preliminary data.</text>
</comment>
<feature type="compositionally biased region" description="Polar residues" evidence="1">
    <location>
        <begin position="24"/>
        <end position="33"/>
    </location>
</feature>
<evidence type="ECO:0000313" key="3">
    <source>
        <dbReference type="Proteomes" id="UP000294927"/>
    </source>
</evidence>
<keyword evidence="3" id="KW-1185">Reference proteome</keyword>